<comment type="caution">
    <text evidence="2">The sequence shown here is derived from an EMBL/GenBank/DDBJ whole genome shotgun (WGS) entry which is preliminary data.</text>
</comment>
<sequence>MAFSCGFFNSKGLDRTYTAENFTEYLSSIICNGILDTYGQCFKLTTADTGLKVRLGTGKAWIDGHYFVNDSRYTIDLTEYQDESLPRYVAIAILLDVGESVRNVSLEITPGTPAENPSLPSLPTDEYKTRLLMYAVRLNPGATDLTERDWYDYREDKNVCGYCKCILGKCKVTDMQSQLAQLIAEVQENNQTIAELSHQVEALQTEVDDIIGGIVEIGTCGEHIHYVLYENGKLLLHGTGVTYDYELGDSPFWENENIRSLVISEGITAIGKSNFERCKNMESVSFPTTLTEIGERAFFMYEHGGLTELIIPANITAIGEKAFVDQHITNVTLPETLTTLGTYIFMGCPYLSRARVECAIVPGFCFVSTPLRSLTLSHNVTKICAHMINYTPIQEITYEGTLAEWAAVTKESNWDGNSSTAPGNMHRVICLDGYMQYDTETHEWTEVRE</sequence>
<dbReference type="PATRIC" id="fig|1341157.4.peg.1153"/>
<protein>
    <submittedName>
        <fullName evidence="2">Uncharacterized protein</fullName>
    </submittedName>
</protein>
<dbReference type="Pfam" id="PF13306">
    <property type="entry name" value="LRR_5"/>
    <property type="match status" value="2"/>
</dbReference>
<dbReference type="Proteomes" id="UP000019365">
    <property type="component" value="Unassembled WGS sequence"/>
</dbReference>
<dbReference type="PANTHER" id="PTHR45661:SF3">
    <property type="entry name" value="IG-LIKE DOMAIN-CONTAINING PROTEIN"/>
    <property type="match status" value="1"/>
</dbReference>
<accession>W7UZL4</accession>
<reference evidence="2 3" key="1">
    <citation type="journal article" date="2014" name="PLoS ONE">
        <title>Rumen cellulosomics: divergent fiber-degrading strategies revealed by comparative genome-wide analysis of six ruminococcal strains.</title>
        <authorList>
            <person name="Dassa B."/>
            <person name="Borovok I."/>
            <person name="Ruimy-Israeli V."/>
            <person name="Lamed R."/>
            <person name="Flint H.J."/>
            <person name="Duncan S.H."/>
            <person name="Henrissat B."/>
            <person name="Coutinho P."/>
            <person name="Morrison M."/>
            <person name="Mosoni P."/>
            <person name="Yeoman C.J."/>
            <person name="White B.A."/>
            <person name="Bayer E.A."/>
        </authorList>
    </citation>
    <scope>NUCLEOTIDE SEQUENCE [LARGE SCALE GENOMIC DNA]</scope>
    <source>
        <strain evidence="2 3">007c</strain>
    </source>
</reference>
<dbReference type="EMBL" id="ATAX01000017">
    <property type="protein sequence ID" value="EWM54180.1"/>
    <property type="molecule type" value="Genomic_DNA"/>
</dbReference>
<dbReference type="RefSeq" id="WP_037298022.1">
    <property type="nucleotide sequence ID" value="NZ_ATAX01000017.1"/>
</dbReference>
<gene>
    <name evidence="2" type="ORF">RF007C_02575</name>
</gene>
<dbReference type="OrthoDB" id="9795386at2"/>
<proteinExistence type="predicted"/>
<dbReference type="AlphaFoldDB" id="W7UZL4"/>
<organism evidence="2 3">
    <name type="scientific">Ruminococcus flavefaciens 007c</name>
    <dbReference type="NCBI Taxonomy" id="1341157"/>
    <lineage>
        <taxon>Bacteria</taxon>
        <taxon>Bacillati</taxon>
        <taxon>Bacillota</taxon>
        <taxon>Clostridia</taxon>
        <taxon>Eubacteriales</taxon>
        <taxon>Oscillospiraceae</taxon>
        <taxon>Ruminococcus</taxon>
    </lineage>
</organism>
<dbReference type="InterPro" id="IPR026906">
    <property type="entry name" value="LRR_5"/>
</dbReference>
<name>W7UZL4_RUMFL</name>
<dbReference type="eggNOG" id="COG4886">
    <property type="taxonomic scope" value="Bacteria"/>
</dbReference>
<evidence type="ECO:0000313" key="3">
    <source>
        <dbReference type="Proteomes" id="UP000019365"/>
    </source>
</evidence>
<dbReference type="SUPFAM" id="SSF52058">
    <property type="entry name" value="L domain-like"/>
    <property type="match status" value="1"/>
</dbReference>
<feature type="coiled-coil region" evidence="1">
    <location>
        <begin position="172"/>
        <end position="206"/>
    </location>
</feature>
<dbReference type="PANTHER" id="PTHR45661">
    <property type="entry name" value="SURFACE ANTIGEN"/>
    <property type="match status" value="1"/>
</dbReference>
<dbReference type="Gene3D" id="3.80.10.10">
    <property type="entry name" value="Ribonuclease Inhibitor"/>
    <property type="match status" value="1"/>
</dbReference>
<dbReference type="InterPro" id="IPR053139">
    <property type="entry name" value="Surface_bspA-like"/>
</dbReference>
<evidence type="ECO:0000313" key="2">
    <source>
        <dbReference type="EMBL" id="EWM54180.1"/>
    </source>
</evidence>
<dbReference type="InterPro" id="IPR032675">
    <property type="entry name" value="LRR_dom_sf"/>
</dbReference>
<keyword evidence="3" id="KW-1185">Reference proteome</keyword>
<keyword evidence="1" id="KW-0175">Coiled coil</keyword>
<evidence type="ECO:0000256" key="1">
    <source>
        <dbReference type="SAM" id="Coils"/>
    </source>
</evidence>